<evidence type="ECO:0000256" key="14">
    <source>
        <dbReference type="PIRSR" id="PIRSR000454-3"/>
    </source>
</evidence>
<dbReference type="Pfam" id="PF18314">
    <property type="entry name" value="FAS_I_H"/>
    <property type="match status" value="1"/>
</dbReference>
<dbReference type="InterPro" id="IPR009081">
    <property type="entry name" value="PP-bd_ACP"/>
</dbReference>
<dbReference type="GO" id="GO:0042759">
    <property type="term" value="P:long-chain fatty acid biosynthetic process"/>
    <property type="evidence" value="ECO:0007669"/>
    <property type="project" value="UniProtKB-UniRule"/>
</dbReference>
<evidence type="ECO:0000256" key="12">
    <source>
        <dbReference type="PIRNR" id="PIRNR000454"/>
    </source>
</evidence>
<dbReference type="GO" id="GO:0004312">
    <property type="term" value="F:fatty acid synthase activity"/>
    <property type="evidence" value="ECO:0007669"/>
    <property type="project" value="InterPro"/>
</dbReference>
<evidence type="ECO:0000313" key="20">
    <source>
        <dbReference type="Proteomes" id="UP000244855"/>
    </source>
</evidence>
<dbReference type="InterPro" id="IPR047224">
    <property type="entry name" value="FAS_alpha_su_C"/>
</dbReference>
<dbReference type="GO" id="GO:0008897">
    <property type="term" value="F:holo-[acyl-carrier-protein] synthase activity"/>
    <property type="evidence" value="ECO:0007669"/>
    <property type="project" value="InterPro"/>
</dbReference>
<feature type="modified residue" description="O-(pantetheine 4'-phosphoryl)serine" evidence="15">
    <location>
        <position position="128"/>
    </location>
</feature>
<evidence type="ECO:0000256" key="10">
    <source>
        <dbReference type="ARBA" id="ARBA00048237"/>
    </source>
</evidence>
<keyword evidence="3" id="KW-0597">Phosphoprotein</keyword>
<accession>A0A2V1E0X1</accession>
<dbReference type="InterPro" id="IPR002347">
    <property type="entry name" value="SDR_fam"/>
</dbReference>
<dbReference type="STRING" id="97972.A0A2V1E0X1"/>
<sequence>MAKRTGESKFAEKDASRSIRRHYLSYVQDLKDIYYDYEESASKDVESAEGKIPSSTLIAQTKEEPRLSEKPVEPSPSLLSAEVVRERVPDVPISATDIVRSLIGHKLRKHLEEVPIEKSIKEIAGGKSTLQNELVGDLDNEFGQLPDGIEDLPLSSLGEALGSSFSGALGKRSLALLARLTSSTLPAGFNQVAVRSYLEKSWGLGPARQENVLLFAITAEPPSRLPSVEAAKEWLDSNSKRYAASCGLVLTPPSQLGARESRSSAVDSEELNAMKEEQRKFLAKQLSVLATHLNIDSSGHARIAELETSIQELQGRLDTWSSEFGSDDFHLGIKPLFDPKKIRRYSSWWNYARLDALKLHHDSNLGQFHIEDEQQADEITLKLTNRLDKYAQSIVSYFLKATRARGPNHTVAPVTKKLESVVDIRAQDRPPVFRYRLQSMKPETRLSGDGQIEYKEVPRRSDQNAQSYLQLLSHSSKNDENPYVHIRTRSPTAQWVLDGRKTERLMATFRRASETGLTFTGKRILITGAGPGSIGAEVIKGLLMGGAKVIVTTSRTPANTAAFFRDLYANNCSRDSELRVIPFNQGSARDCEEIIDYIYDTAGLNTNIDAVIPFAAIPEIGMEVDDIGARAELAHRLMLTNVFRLVGRVVNNKRRRRIETQPTQVILPLSPNTGTFGGDGLYSASKLGLESLLKRFSSEHWAEYMTICGALIGWTRGTGLMHGNDNVAPIIESKGALTFSQPEMALNIIALLSPDIAQICESEAVLADLNGGLDLLPGLSQIMATARSQLSLKSLIRKTILKEDARQTEILRGSDKLNLSPQGRNARKTARIAPKIGFPSLPDYGKTLLPLQDLQGMVDFSSTIVIVGFAELGPWGSARTRWEMESCGKLSPAGYAELAWIMNLIRHVDADINGEHYCGWVDARTGEQVHDSDIETKYGNYILDHSGVRFIEPGSDYDPAKKEYLQEIAVEEDLPEFETGEANAKALKLRLQDSVNIRRSQTSDEFLVQIKRGAHIHVPKILPAECGVAGMLPSGWSPIKYGIPEDMVHQADPVTLYSLCCAAEALYSAGIIDSLEVFKYIHVSEVGNMLGSCIGGSTKTRHMYKDQYLDKQVQSDIIQETFLNASATWINMLLLGASGPIKTPNGTCATGVESLEIGCESILAGKTKFCLVGGVDDLQEDEAYGFAKIKATVNTNAETAKGRVPQEMSRPMTESRAGFVEAQGCGLQIITTASLALEMGLPVYAIVASSTMAADKISRSLPAPGQGVLTFARESARASKSPLLSLNYRRQQLQACISDIEDWRSAHFNLSFINAEADGRIKAIRKMFGTSTGLRSQDSEISPIRASLAVWGLTVDDIDIVSLHATSTGANDKNEPEVVNRQFDALGRTPGRPLMAICQKGLTGHPKGAAASWMLNGCLQVLETGLVPGNRNADSIDDRLRKFEHLVFPTEAIQTKEVKAFLLNSFGFGQKGAQMIGIAPKYLFATLTQEEYGRYCKKVTRRKRLATRAWIKAVNTNSVFKARASPPYSAEDETTVLMDPLARIPDNSNEDDLRFDRSNLHPASPGEKTLLPKRFKPTPNAKPRTLSSLSSGSLAPLSAPKQKPSPPIPGPKPASLSLVHTISTAPSSSTETVNVGVDVEDMATFTSHENEVFVKRNYTMTETAQCTTNLNPREAFAANWTAKEAVFKSLGIKSKGAAAPMRDIEILRDGEGVRVLLHGDALTAARANSICDIQVNMSTSNDTALAIAIAKRGSGEVTYTRTP</sequence>
<keyword evidence="2 12" id="KW-0596">Phosphopantetheine</keyword>
<dbReference type="Pfam" id="PF18325">
    <property type="entry name" value="Fas_alpha_ACP"/>
    <property type="match status" value="1"/>
</dbReference>
<evidence type="ECO:0000256" key="13">
    <source>
        <dbReference type="PIRSR" id="PIRSR000454-1"/>
    </source>
</evidence>
<dbReference type="InterPro" id="IPR020841">
    <property type="entry name" value="PKS_Beta-ketoAc_synthase_dom"/>
</dbReference>
<evidence type="ECO:0000313" key="19">
    <source>
        <dbReference type="EMBL" id="PVI03115.1"/>
    </source>
</evidence>
<dbReference type="GO" id="GO:0004316">
    <property type="term" value="F:3-oxoacyl-[acyl-carrier-protein] reductase (NADPH) activity"/>
    <property type="evidence" value="ECO:0007669"/>
    <property type="project" value="UniProtKB-EC"/>
</dbReference>
<evidence type="ECO:0000256" key="11">
    <source>
        <dbReference type="ARBA" id="ARBA00048508"/>
    </source>
</evidence>
<evidence type="ECO:0000256" key="16">
    <source>
        <dbReference type="SAM" id="MobiDB-lite"/>
    </source>
</evidence>
<evidence type="ECO:0000256" key="2">
    <source>
        <dbReference type="ARBA" id="ARBA00022450"/>
    </source>
</evidence>
<keyword evidence="9" id="KW-0511">Multifunctional enzyme</keyword>
<dbReference type="Proteomes" id="UP000244855">
    <property type="component" value="Unassembled WGS sequence"/>
</dbReference>
<proteinExistence type="inferred from homology"/>
<evidence type="ECO:0000256" key="8">
    <source>
        <dbReference type="ARBA" id="ARBA00023002"/>
    </source>
</evidence>
<dbReference type="EMBL" id="KZ805335">
    <property type="protein sequence ID" value="PVI03115.1"/>
    <property type="molecule type" value="Genomic_DNA"/>
</dbReference>
<evidence type="ECO:0000256" key="3">
    <source>
        <dbReference type="ARBA" id="ARBA00022553"/>
    </source>
</evidence>
<evidence type="ECO:0000259" key="17">
    <source>
        <dbReference type="PROSITE" id="PS50075"/>
    </source>
</evidence>
<feature type="domain" description="Carrier" evidence="17">
    <location>
        <begin position="93"/>
        <end position="168"/>
    </location>
</feature>
<keyword evidence="20" id="KW-1185">Reference proteome</keyword>
<dbReference type="GO" id="GO:0000287">
    <property type="term" value="F:magnesium ion binding"/>
    <property type="evidence" value="ECO:0007669"/>
    <property type="project" value="InterPro"/>
</dbReference>
<feature type="region of interest" description="Disordered" evidence="16">
    <location>
        <begin position="1542"/>
        <end position="1614"/>
    </location>
</feature>
<keyword evidence="4 12" id="KW-0808">Transferase</keyword>
<dbReference type="SUPFAM" id="SSF53901">
    <property type="entry name" value="Thiolase-like"/>
    <property type="match status" value="2"/>
</dbReference>
<keyword evidence="5 14" id="KW-0479">Metal-binding</keyword>
<feature type="domain" description="Ketosynthase family 3 (KS3)" evidence="18">
    <location>
        <begin position="962"/>
        <end position="1479"/>
    </location>
</feature>
<evidence type="ECO:0000259" key="18">
    <source>
        <dbReference type="PROSITE" id="PS52004"/>
    </source>
</evidence>
<evidence type="ECO:0000256" key="4">
    <source>
        <dbReference type="ARBA" id="ARBA00022679"/>
    </source>
</evidence>
<dbReference type="InterPro" id="IPR036291">
    <property type="entry name" value="NAD(P)-bd_dom_sf"/>
</dbReference>
<feature type="binding site" evidence="14">
    <location>
        <position position="1639"/>
    </location>
    <ligand>
        <name>Mg(2+)</name>
        <dbReference type="ChEBI" id="CHEBI:18420"/>
    </ligand>
</feature>
<feature type="compositionally biased region" description="Basic and acidic residues" evidence="16">
    <location>
        <begin position="61"/>
        <end position="72"/>
    </location>
</feature>
<dbReference type="InterPro" id="IPR050830">
    <property type="entry name" value="Fungal_FAS"/>
</dbReference>
<evidence type="ECO:0000256" key="15">
    <source>
        <dbReference type="PIRSR" id="PIRSR000454-4"/>
    </source>
</evidence>
<dbReference type="PANTHER" id="PTHR10982:SF21">
    <property type="entry name" value="FATTY ACID SYNTHASE SUBUNIT BETA"/>
    <property type="match status" value="1"/>
</dbReference>
<dbReference type="InterPro" id="IPR037143">
    <property type="entry name" value="4-PPantetheinyl_Trfase_dom_sf"/>
</dbReference>
<dbReference type="Gene3D" id="3.40.47.10">
    <property type="match status" value="1"/>
</dbReference>
<keyword evidence="8" id="KW-0560">Oxidoreductase</keyword>
<dbReference type="GO" id="GO:0004315">
    <property type="term" value="F:3-oxoacyl-[acyl-carrier-protein] synthase activity"/>
    <property type="evidence" value="ECO:0007669"/>
    <property type="project" value="InterPro"/>
</dbReference>
<evidence type="ECO:0000256" key="6">
    <source>
        <dbReference type="ARBA" id="ARBA00022842"/>
    </source>
</evidence>
<evidence type="ECO:0000256" key="1">
    <source>
        <dbReference type="ARBA" id="ARBA00007485"/>
    </source>
</evidence>
<dbReference type="PROSITE" id="PS50075">
    <property type="entry name" value="CARRIER"/>
    <property type="match status" value="1"/>
</dbReference>
<keyword evidence="6 14" id="KW-0460">Magnesium</keyword>
<dbReference type="InterPro" id="IPR040899">
    <property type="entry name" value="Fas_alpha_ACP"/>
</dbReference>
<dbReference type="InterPro" id="IPR008278">
    <property type="entry name" value="4-PPantetheinyl_Trfase_dom"/>
</dbReference>
<dbReference type="NCBIfam" id="TIGR00556">
    <property type="entry name" value="pantethn_trn"/>
    <property type="match status" value="1"/>
</dbReference>
<dbReference type="Gene3D" id="6.10.250.1930">
    <property type="match status" value="1"/>
</dbReference>
<gene>
    <name evidence="19" type="ORF">DM02DRAFT_268045</name>
</gene>
<dbReference type="OrthoDB" id="4251012at2759"/>
<keyword evidence="7" id="KW-0521">NADP</keyword>
<feature type="binding site" evidence="14">
    <location>
        <position position="1738"/>
    </location>
    <ligand>
        <name>Mg(2+)</name>
        <dbReference type="ChEBI" id="CHEBI:18420"/>
    </ligand>
</feature>
<comment type="catalytic activity">
    <reaction evidence="10">
        <text>acetyl-CoA + n malonyl-CoA + 2n NADPH + 4n H(+) = a long-chain-acyl-CoA + n CoA + n CO2 + 2n NADP(+).</text>
        <dbReference type="EC" id="2.3.1.86"/>
    </reaction>
</comment>
<dbReference type="InterPro" id="IPR004568">
    <property type="entry name" value="Ppantetheine-prot_Trfase_dom"/>
</dbReference>
<feature type="binding site" evidence="14">
    <location>
        <position position="1638"/>
    </location>
    <ligand>
        <name>Mg(2+)</name>
        <dbReference type="ChEBI" id="CHEBI:18420"/>
    </ligand>
</feature>
<feature type="region of interest" description="Disordered" evidence="16">
    <location>
        <begin position="44"/>
        <end position="74"/>
    </location>
</feature>
<dbReference type="PANTHER" id="PTHR10982">
    <property type="entry name" value="MALONYL COA-ACYL CARRIER PROTEIN TRANSACYLASE"/>
    <property type="match status" value="1"/>
</dbReference>
<feature type="binding site" evidence="14">
    <location>
        <position position="1640"/>
    </location>
    <ligand>
        <name>Mg(2+)</name>
        <dbReference type="ChEBI" id="CHEBI:18420"/>
    </ligand>
</feature>
<reference evidence="19 20" key="1">
    <citation type="journal article" date="2018" name="Sci. Rep.">
        <title>Comparative genomics provides insights into the lifestyle and reveals functional heterogeneity of dark septate endophytic fungi.</title>
        <authorList>
            <person name="Knapp D.G."/>
            <person name="Nemeth J.B."/>
            <person name="Barry K."/>
            <person name="Hainaut M."/>
            <person name="Henrissat B."/>
            <person name="Johnson J."/>
            <person name="Kuo A."/>
            <person name="Lim J.H.P."/>
            <person name="Lipzen A."/>
            <person name="Nolan M."/>
            <person name="Ohm R.A."/>
            <person name="Tamas L."/>
            <person name="Grigoriev I.V."/>
            <person name="Spatafora J.W."/>
            <person name="Nagy L.G."/>
            <person name="Kovacs G.M."/>
        </authorList>
    </citation>
    <scope>NUCLEOTIDE SEQUENCE [LARGE SCALE GENOMIC DNA]</scope>
    <source>
        <strain evidence="19 20">DSE2036</strain>
    </source>
</reference>
<dbReference type="Gene3D" id="3.30.70.2490">
    <property type="match status" value="1"/>
</dbReference>
<dbReference type="SUPFAM" id="SSF51735">
    <property type="entry name" value="NAD(P)-binding Rossmann-fold domains"/>
    <property type="match status" value="1"/>
</dbReference>
<name>A0A2V1E0X1_9PLEO</name>
<dbReference type="InterPro" id="IPR014030">
    <property type="entry name" value="Ketoacyl_synth_N"/>
</dbReference>
<dbReference type="Pfam" id="PF01648">
    <property type="entry name" value="ACPS"/>
    <property type="match status" value="1"/>
</dbReference>
<evidence type="ECO:0000256" key="9">
    <source>
        <dbReference type="ARBA" id="ARBA00023268"/>
    </source>
</evidence>
<feature type="compositionally biased region" description="Low complexity" evidence="16">
    <location>
        <begin position="1586"/>
        <end position="1602"/>
    </location>
</feature>
<dbReference type="PROSITE" id="PS52004">
    <property type="entry name" value="KS3_2"/>
    <property type="match status" value="1"/>
</dbReference>
<evidence type="ECO:0000256" key="5">
    <source>
        <dbReference type="ARBA" id="ARBA00022723"/>
    </source>
</evidence>
<comment type="similarity">
    <text evidence="1 12">Belongs to the thiolase-like superfamily. Fungal fatty acid synthetase subunit alpha family.</text>
</comment>
<organism evidence="19 20">
    <name type="scientific">Periconia macrospinosa</name>
    <dbReference type="NCBI Taxonomy" id="97972"/>
    <lineage>
        <taxon>Eukaryota</taxon>
        <taxon>Fungi</taxon>
        <taxon>Dikarya</taxon>
        <taxon>Ascomycota</taxon>
        <taxon>Pezizomycotina</taxon>
        <taxon>Dothideomycetes</taxon>
        <taxon>Pleosporomycetidae</taxon>
        <taxon>Pleosporales</taxon>
        <taxon>Massarineae</taxon>
        <taxon>Periconiaceae</taxon>
        <taxon>Periconia</taxon>
    </lineage>
</organism>
<dbReference type="InterPro" id="IPR016039">
    <property type="entry name" value="Thiolase-like"/>
</dbReference>
<dbReference type="Pfam" id="PF02801">
    <property type="entry name" value="Ketoacyl-synt_C"/>
    <property type="match status" value="1"/>
</dbReference>
<protein>
    <submittedName>
        <fullName evidence="19">Phosphopantetheine-protein transferase</fullName>
    </submittedName>
</protein>
<feature type="active site" description="For beta-ketoacyl synthase activity" evidence="13">
    <location>
        <position position="1148"/>
    </location>
</feature>
<dbReference type="CDD" id="cd08950">
    <property type="entry name" value="KR_fFAS_SDR_c_like"/>
    <property type="match status" value="1"/>
</dbReference>
<evidence type="ECO:0000256" key="7">
    <source>
        <dbReference type="ARBA" id="ARBA00022857"/>
    </source>
</evidence>
<dbReference type="InterPro" id="IPR041550">
    <property type="entry name" value="FASI_helical"/>
</dbReference>
<dbReference type="GO" id="GO:0044550">
    <property type="term" value="P:secondary metabolite biosynthetic process"/>
    <property type="evidence" value="ECO:0007669"/>
    <property type="project" value="UniProtKB-ARBA"/>
</dbReference>
<dbReference type="SUPFAM" id="SSF56214">
    <property type="entry name" value="4'-phosphopantetheinyl transferase"/>
    <property type="match status" value="1"/>
</dbReference>
<dbReference type="CDD" id="cd00828">
    <property type="entry name" value="elong_cond_enzymes"/>
    <property type="match status" value="1"/>
</dbReference>
<dbReference type="InterPro" id="IPR026025">
    <property type="entry name" value="FAS_alpha_yeast"/>
</dbReference>
<dbReference type="InterPro" id="IPR014031">
    <property type="entry name" value="Ketoacyl_synth_C"/>
</dbReference>
<comment type="catalytic activity">
    <reaction evidence="11">
        <text>a (3R)-hydroxyacyl-[ACP] + NADP(+) = a 3-oxoacyl-[ACP] + NADPH + H(+)</text>
        <dbReference type="Rhea" id="RHEA:17397"/>
        <dbReference type="Rhea" id="RHEA-COMP:9916"/>
        <dbReference type="Rhea" id="RHEA-COMP:9945"/>
        <dbReference type="ChEBI" id="CHEBI:15378"/>
        <dbReference type="ChEBI" id="CHEBI:57783"/>
        <dbReference type="ChEBI" id="CHEBI:58349"/>
        <dbReference type="ChEBI" id="CHEBI:78776"/>
        <dbReference type="ChEBI" id="CHEBI:78827"/>
        <dbReference type="EC" id="1.1.1.100"/>
    </reaction>
</comment>
<feature type="compositionally biased region" description="Pro residues" evidence="16">
    <location>
        <begin position="1603"/>
        <end position="1612"/>
    </location>
</feature>
<dbReference type="GO" id="GO:0004321">
    <property type="term" value="F:fatty-acyl-CoA synthase activity"/>
    <property type="evidence" value="ECO:0007669"/>
    <property type="project" value="UniProtKB-EC"/>
</dbReference>
<dbReference type="Pfam" id="PF00109">
    <property type="entry name" value="ketoacyl-synt"/>
    <property type="match status" value="1"/>
</dbReference>
<dbReference type="Gene3D" id="3.90.470.20">
    <property type="entry name" value="4'-phosphopantetheinyl transferase domain"/>
    <property type="match status" value="1"/>
</dbReference>
<dbReference type="Pfam" id="PF00106">
    <property type="entry name" value="adh_short"/>
    <property type="match status" value="1"/>
</dbReference>
<dbReference type="PIRSF" id="PIRSF000454">
    <property type="entry name" value="FAS_yeast_alpha"/>
    <property type="match status" value="1"/>
</dbReference>
<dbReference type="GO" id="GO:0005835">
    <property type="term" value="C:fatty acid synthase complex"/>
    <property type="evidence" value="ECO:0007669"/>
    <property type="project" value="InterPro"/>
</dbReference>
<dbReference type="Gene3D" id="3.40.50.720">
    <property type="entry name" value="NAD(P)-binding Rossmann-like Domain"/>
    <property type="match status" value="1"/>
</dbReference>